<feature type="region of interest" description="Disordered" evidence="9">
    <location>
        <begin position="116"/>
        <end position="159"/>
    </location>
</feature>
<evidence type="ECO:0000256" key="9">
    <source>
        <dbReference type="SAM" id="MobiDB-lite"/>
    </source>
</evidence>
<evidence type="ECO:0000259" key="10">
    <source>
        <dbReference type="PROSITE" id="PS50089"/>
    </source>
</evidence>
<name>A0ABM0UQ89_CAMSA</name>
<evidence type="ECO:0000256" key="6">
    <source>
        <dbReference type="ARBA" id="ARBA00022786"/>
    </source>
</evidence>
<dbReference type="InterPro" id="IPR001841">
    <property type="entry name" value="Znf_RING"/>
</dbReference>
<dbReference type="PANTHER" id="PTHR15710:SF242">
    <property type="entry name" value="OS06G0633500 PROTEIN"/>
    <property type="match status" value="1"/>
</dbReference>
<evidence type="ECO:0000256" key="2">
    <source>
        <dbReference type="ARBA" id="ARBA00012483"/>
    </source>
</evidence>
<keyword evidence="5 8" id="KW-0863">Zinc-finger</keyword>
<keyword evidence="3" id="KW-0808">Transferase</keyword>
<dbReference type="InterPro" id="IPR039525">
    <property type="entry name" value="RNF126-like_zinc-ribbon"/>
</dbReference>
<comment type="catalytic activity">
    <reaction evidence="1">
        <text>S-ubiquitinyl-[E2 ubiquitin-conjugating enzyme]-L-cysteine + [acceptor protein]-L-lysine = [E2 ubiquitin-conjugating enzyme]-L-cysteine + N(6)-ubiquitinyl-[acceptor protein]-L-lysine.</text>
        <dbReference type="EC" id="2.3.2.27"/>
    </reaction>
</comment>
<evidence type="ECO:0000313" key="12">
    <source>
        <dbReference type="RefSeq" id="XP_010444449.1"/>
    </source>
</evidence>
<evidence type="ECO:0000256" key="7">
    <source>
        <dbReference type="ARBA" id="ARBA00022833"/>
    </source>
</evidence>
<accession>A0ABM0UQ89</accession>
<dbReference type="InterPro" id="IPR013083">
    <property type="entry name" value="Znf_RING/FYVE/PHD"/>
</dbReference>
<evidence type="ECO:0000313" key="11">
    <source>
        <dbReference type="Proteomes" id="UP000694864"/>
    </source>
</evidence>
<organism evidence="11 12">
    <name type="scientific">Camelina sativa</name>
    <name type="common">False flax</name>
    <name type="synonym">Myagrum sativum</name>
    <dbReference type="NCBI Taxonomy" id="90675"/>
    <lineage>
        <taxon>Eukaryota</taxon>
        <taxon>Viridiplantae</taxon>
        <taxon>Streptophyta</taxon>
        <taxon>Embryophyta</taxon>
        <taxon>Tracheophyta</taxon>
        <taxon>Spermatophyta</taxon>
        <taxon>Magnoliopsida</taxon>
        <taxon>eudicotyledons</taxon>
        <taxon>Gunneridae</taxon>
        <taxon>Pentapetalae</taxon>
        <taxon>rosids</taxon>
        <taxon>malvids</taxon>
        <taxon>Brassicales</taxon>
        <taxon>Brassicaceae</taxon>
        <taxon>Camelineae</taxon>
        <taxon>Camelina</taxon>
    </lineage>
</organism>
<evidence type="ECO:0000256" key="1">
    <source>
        <dbReference type="ARBA" id="ARBA00000900"/>
    </source>
</evidence>
<feature type="compositionally biased region" description="Low complexity" evidence="9">
    <location>
        <begin position="324"/>
        <end position="338"/>
    </location>
</feature>
<reference evidence="11" key="1">
    <citation type="journal article" date="2014" name="Nat. Commun.">
        <title>The emerging biofuel crop Camelina sativa retains a highly undifferentiated hexaploid genome structure.</title>
        <authorList>
            <person name="Kagale S."/>
            <person name="Koh C."/>
            <person name="Nixon J."/>
            <person name="Bollina V."/>
            <person name="Clarke W.E."/>
            <person name="Tuteja R."/>
            <person name="Spillane C."/>
            <person name="Robinson S.J."/>
            <person name="Links M.G."/>
            <person name="Clarke C."/>
            <person name="Higgins E.E."/>
            <person name="Huebert T."/>
            <person name="Sharpe A.G."/>
            <person name="Parkin I.A."/>
        </authorList>
    </citation>
    <scope>NUCLEOTIDE SEQUENCE [LARGE SCALE GENOMIC DNA]</scope>
    <source>
        <strain evidence="11">cv. DH55</strain>
    </source>
</reference>
<feature type="region of interest" description="Disordered" evidence="9">
    <location>
        <begin position="309"/>
        <end position="338"/>
    </location>
</feature>
<feature type="domain" description="RING-type" evidence="10">
    <location>
        <begin position="258"/>
        <end position="299"/>
    </location>
</feature>
<keyword evidence="11" id="KW-1185">Reference proteome</keyword>
<keyword evidence="7" id="KW-0862">Zinc</keyword>
<dbReference type="PANTHER" id="PTHR15710">
    <property type="entry name" value="E3 UBIQUITIN-PROTEIN LIGASE PRAJA"/>
    <property type="match status" value="1"/>
</dbReference>
<dbReference type="Pfam" id="PF13639">
    <property type="entry name" value="zf-RING_2"/>
    <property type="match status" value="1"/>
</dbReference>
<evidence type="ECO:0000256" key="5">
    <source>
        <dbReference type="ARBA" id="ARBA00022771"/>
    </source>
</evidence>
<dbReference type="EC" id="2.3.2.27" evidence="2"/>
<feature type="compositionally biased region" description="Acidic residues" evidence="9">
    <location>
        <begin position="119"/>
        <end position="153"/>
    </location>
</feature>
<dbReference type="Pfam" id="PF14369">
    <property type="entry name" value="Zn_ribbon_19"/>
    <property type="match status" value="1"/>
</dbReference>
<proteinExistence type="predicted"/>
<keyword evidence="4" id="KW-0479">Metal-binding</keyword>
<dbReference type="SMART" id="SM00184">
    <property type="entry name" value="RING"/>
    <property type="match status" value="1"/>
</dbReference>
<reference evidence="12" key="2">
    <citation type="submission" date="2025-08" db="UniProtKB">
        <authorList>
            <consortium name="RefSeq"/>
        </authorList>
    </citation>
    <scope>IDENTIFICATION</scope>
    <source>
        <tissue evidence="12">Leaf</tissue>
    </source>
</reference>
<dbReference type="GeneID" id="104727131"/>
<dbReference type="RefSeq" id="XP_010444449.1">
    <property type="nucleotide sequence ID" value="XM_010446147.2"/>
</dbReference>
<keyword evidence="6" id="KW-0833">Ubl conjugation pathway</keyword>
<sequence length="338" mass="37752">MSDAPSSSLDATASYWCYHCNKRVLVETLDDLVVCCECNKGFVESIQPIPAAYTTPAPPPPQPLSPDLTVEDSSIGSHFLQMLRLLAHAPSQRSPPPHLDVLSYDDDFFRLELNRGNEIDDDEDEEEDEEEEEEENLTVNEEEEEDEEEEEEDDLRRRNRFPLTTTRSRTGRNRILDWAEILMGIEDNSIEFRLESDRYRGNPADYIDDAAGYEALLQNLAEGDGGGRRGAPPAAKSTIEALETFEVSSSEGEMVMVCAVCKDGMVMGETGKKLPCGHCYHGDCIVPWLGTRNSCPVCRFQLETDDAEYEEERKKRTSTTLTDSAAASSSSSSASRRL</sequence>
<dbReference type="Gene3D" id="3.30.40.10">
    <property type="entry name" value="Zinc/RING finger domain, C3HC4 (zinc finger)"/>
    <property type="match status" value="1"/>
</dbReference>
<dbReference type="SUPFAM" id="SSF57850">
    <property type="entry name" value="RING/U-box"/>
    <property type="match status" value="1"/>
</dbReference>
<gene>
    <name evidence="12" type="primary">LOC104727131</name>
</gene>
<evidence type="ECO:0000256" key="4">
    <source>
        <dbReference type="ARBA" id="ARBA00022723"/>
    </source>
</evidence>
<dbReference type="PROSITE" id="PS50089">
    <property type="entry name" value="ZF_RING_2"/>
    <property type="match status" value="1"/>
</dbReference>
<evidence type="ECO:0000256" key="8">
    <source>
        <dbReference type="PROSITE-ProRule" id="PRU00175"/>
    </source>
</evidence>
<protein>
    <recommendedName>
        <fullName evidence="2">RING-type E3 ubiquitin transferase</fullName>
        <ecNumber evidence="2">2.3.2.27</ecNumber>
    </recommendedName>
</protein>
<evidence type="ECO:0000256" key="3">
    <source>
        <dbReference type="ARBA" id="ARBA00022679"/>
    </source>
</evidence>
<dbReference type="Proteomes" id="UP000694864">
    <property type="component" value="Chromosome 11"/>
</dbReference>